<accession>A0A162LTM2</accession>
<name>A0A162LTM2_9PROT</name>
<protein>
    <recommendedName>
        <fullName evidence="1">Prolyl 4-hydroxylase alpha subunit Fe(2+) 2OG dioxygenase domain-containing protein</fullName>
    </recommendedName>
</protein>
<proteinExistence type="predicted"/>
<dbReference type="PANTHER" id="PTHR12117:SF0">
    <property type="entry name" value="PROLYL 3-HYDROXYLASE OGFOD1"/>
    <property type="match status" value="1"/>
</dbReference>
<sequence length="226" mass="25851">MLEKWINPIYLDDTRTSQLHADFEADPVRMLILDDVLLPERYARISQGLRTDCDWTTHYGVDASGELTSAERFNATPADQRLFRHGNYRAPKTGRELAPGMLAIVGFKLLAGRADFRHWLGTLTGIDTGAIADLLVRRMGRDDFSTRHDDRAAERRLCLLLYFNDDWHPGMGGTFRVFTARGERVIDPLPNRAILFDVDADQSHGVDPLRDVPADWYRYNFTLWLG</sequence>
<comment type="caution">
    <text evidence="2">The sequence shown here is derived from an EMBL/GenBank/DDBJ whole genome shotgun (WGS) entry which is preliminary data.</text>
</comment>
<evidence type="ECO:0000259" key="1">
    <source>
        <dbReference type="Pfam" id="PF13640"/>
    </source>
</evidence>
<dbReference type="Pfam" id="PF13640">
    <property type="entry name" value="2OG-FeII_Oxy_3"/>
    <property type="match status" value="1"/>
</dbReference>
<organism evidence="2 3">
    <name type="scientific">Tistrella mobilis</name>
    <dbReference type="NCBI Taxonomy" id="171437"/>
    <lineage>
        <taxon>Bacteria</taxon>
        <taxon>Pseudomonadati</taxon>
        <taxon>Pseudomonadota</taxon>
        <taxon>Alphaproteobacteria</taxon>
        <taxon>Geminicoccales</taxon>
        <taxon>Geminicoccaceae</taxon>
        <taxon>Tistrella</taxon>
    </lineage>
</organism>
<dbReference type="OrthoDB" id="9783171at2"/>
<gene>
    <name evidence="2" type="ORF">AUP44_21340</name>
</gene>
<evidence type="ECO:0000313" key="3">
    <source>
        <dbReference type="Proteomes" id="UP000075787"/>
    </source>
</evidence>
<dbReference type="InterPro" id="IPR051842">
    <property type="entry name" value="uS12_prolyl_hydroxylase"/>
</dbReference>
<feature type="domain" description="Prolyl 4-hydroxylase alpha subunit Fe(2+) 2OG dioxygenase" evidence="1">
    <location>
        <begin position="136"/>
        <end position="225"/>
    </location>
</feature>
<dbReference type="InterPro" id="IPR044862">
    <property type="entry name" value="Pro_4_hyd_alph_FE2OG_OXY"/>
</dbReference>
<dbReference type="AlphaFoldDB" id="A0A162LTM2"/>
<dbReference type="EMBL" id="LPZR01000034">
    <property type="protein sequence ID" value="KYO57028.1"/>
    <property type="molecule type" value="Genomic_DNA"/>
</dbReference>
<dbReference type="GeneID" id="97240043"/>
<dbReference type="GO" id="GO:0005737">
    <property type="term" value="C:cytoplasm"/>
    <property type="evidence" value="ECO:0007669"/>
    <property type="project" value="TreeGrafter"/>
</dbReference>
<dbReference type="PANTHER" id="PTHR12117">
    <property type="entry name" value="HISTONE ACETYLTRANSFERASE COMPLEX"/>
    <property type="match status" value="1"/>
</dbReference>
<dbReference type="RefSeq" id="WP_062761733.1">
    <property type="nucleotide sequence ID" value="NZ_CP121045.1"/>
</dbReference>
<dbReference type="Proteomes" id="UP000075787">
    <property type="component" value="Unassembled WGS sequence"/>
</dbReference>
<evidence type="ECO:0000313" key="2">
    <source>
        <dbReference type="EMBL" id="KYO57028.1"/>
    </source>
</evidence>
<dbReference type="GO" id="GO:0031543">
    <property type="term" value="F:peptidyl-proline dioxygenase activity"/>
    <property type="evidence" value="ECO:0007669"/>
    <property type="project" value="TreeGrafter"/>
</dbReference>
<dbReference type="Gene3D" id="2.60.120.620">
    <property type="entry name" value="q2cbj1_9rhob like domain"/>
    <property type="match status" value="1"/>
</dbReference>
<reference evidence="2 3" key="1">
    <citation type="submission" date="2015-12" db="EMBL/GenBank/DDBJ databases">
        <title>Genome sequence of Tistrella mobilis MCCC 1A02139.</title>
        <authorList>
            <person name="Lu L."/>
            <person name="Lai Q."/>
            <person name="Shao Z."/>
            <person name="Qian P."/>
        </authorList>
    </citation>
    <scope>NUCLEOTIDE SEQUENCE [LARGE SCALE GENOMIC DNA]</scope>
    <source>
        <strain evidence="2 3">MCCC 1A02139</strain>
    </source>
</reference>
<dbReference type="GO" id="GO:0006449">
    <property type="term" value="P:regulation of translational termination"/>
    <property type="evidence" value="ECO:0007669"/>
    <property type="project" value="TreeGrafter"/>
</dbReference>